<proteinExistence type="predicted"/>
<organism evidence="1 2">
    <name type="scientific">Cetraspora pellucida</name>
    <dbReference type="NCBI Taxonomy" id="1433469"/>
    <lineage>
        <taxon>Eukaryota</taxon>
        <taxon>Fungi</taxon>
        <taxon>Fungi incertae sedis</taxon>
        <taxon>Mucoromycota</taxon>
        <taxon>Glomeromycotina</taxon>
        <taxon>Glomeromycetes</taxon>
        <taxon>Diversisporales</taxon>
        <taxon>Gigasporaceae</taxon>
        <taxon>Cetraspora</taxon>
    </lineage>
</organism>
<evidence type="ECO:0000313" key="2">
    <source>
        <dbReference type="Proteomes" id="UP000789366"/>
    </source>
</evidence>
<reference evidence="1" key="1">
    <citation type="submission" date="2021-06" db="EMBL/GenBank/DDBJ databases">
        <authorList>
            <person name="Kallberg Y."/>
            <person name="Tangrot J."/>
            <person name="Rosling A."/>
        </authorList>
    </citation>
    <scope>NUCLEOTIDE SEQUENCE</scope>
    <source>
        <strain evidence="1">28 12/20/2015</strain>
    </source>
</reference>
<dbReference type="Proteomes" id="UP000789366">
    <property type="component" value="Unassembled WGS sequence"/>
</dbReference>
<accession>A0ACA9Q3C6</accession>
<protein>
    <submittedName>
        <fullName evidence="1">1827_t:CDS:1</fullName>
    </submittedName>
</protein>
<name>A0ACA9Q3C6_9GLOM</name>
<gene>
    <name evidence="1" type="ORF">SPELUC_LOCUS13320</name>
</gene>
<evidence type="ECO:0000313" key="1">
    <source>
        <dbReference type="EMBL" id="CAG8733968.1"/>
    </source>
</evidence>
<keyword evidence="2" id="KW-1185">Reference proteome</keyword>
<feature type="non-terminal residue" evidence="1">
    <location>
        <position position="90"/>
    </location>
</feature>
<sequence length="90" mass="10390">EVKKLTPTGRIQRPAYNVCCGISTSQDGSEEDVMFNYDIVDLTQNDDANMNNDGWNESNVNNSSHFDEQFNVNKKDTYFDDEVDTYYDDE</sequence>
<feature type="non-terminal residue" evidence="1">
    <location>
        <position position="1"/>
    </location>
</feature>
<dbReference type="EMBL" id="CAJVPW010034612">
    <property type="protein sequence ID" value="CAG8733968.1"/>
    <property type="molecule type" value="Genomic_DNA"/>
</dbReference>
<comment type="caution">
    <text evidence="1">The sequence shown here is derived from an EMBL/GenBank/DDBJ whole genome shotgun (WGS) entry which is preliminary data.</text>
</comment>